<dbReference type="EMBL" id="AP019737">
    <property type="protein sequence ID" value="BBL09893.1"/>
    <property type="molecule type" value="Genomic_DNA"/>
</dbReference>
<dbReference type="Proteomes" id="UP000317465">
    <property type="component" value="Chromosome"/>
</dbReference>
<organism evidence="1 2">
    <name type="scientific">Alistipes onderdonkii subsp. vulgaris</name>
    <dbReference type="NCBI Taxonomy" id="2585117"/>
    <lineage>
        <taxon>Bacteria</taxon>
        <taxon>Pseudomonadati</taxon>
        <taxon>Bacteroidota</taxon>
        <taxon>Bacteroidia</taxon>
        <taxon>Bacteroidales</taxon>
        <taxon>Rikenellaceae</taxon>
        <taxon>Alistipes</taxon>
    </lineage>
</organism>
<name>A0ACA8QYL1_9BACT</name>
<gene>
    <name evidence="1" type="ORF">A5CPYCFAH4_21170</name>
</gene>
<evidence type="ECO:0000313" key="1">
    <source>
        <dbReference type="EMBL" id="BBL09893.1"/>
    </source>
</evidence>
<keyword evidence="2" id="KW-1185">Reference proteome</keyword>
<reference evidence="1 2" key="1">
    <citation type="journal article" date="2020" name="Int. J. Syst. Evol. Microbiol.">
        <title>Alistipes communis sp. nov., Alistipes dispar sp. nov. and Alistipes onderdonkii subsp. vulgaris subsp. nov., isolated from human faeces, and creation of Alistipes onderdonkii subsp. onderdonkii subsp. nov.</title>
        <authorList>
            <person name="Sakamoto M."/>
            <person name="Ikeyama N."/>
            <person name="Ogata Y."/>
            <person name="Suda W."/>
            <person name="Iino T."/>
            <person name="Hattori M."/>
            <person name="Ohkuma M."/>
        </authorList>
    </citation>
    <scope>NUCLEOTIDE SEQUENCE [LARGE SCALE GENOMIC DNA]</scope>
    <source>
        <strain evidence="1 2">5CPYCFAH4</strain>
    </source>
</reference>
<accession>A0ACA8QYL1</accession>
<evidence type="ECO:0000313" key="2">
    <source>
        <dbReference type="Proteomes" id="UP000317465"/>
    </source>
</evidence>
<sequence length="96" mass="11486">MKIMCQEHYDKVVQYAESIGDKTFQECLEKLRQWERHPSHPCEIELYRDFAPYSFLFKQRYPDGRVGVVGGLIYHGRPDRSCCFIDEPFHGWMTHT</sequence>
<proteinExistence type="predicted"/>
<protein>
    <submittedName>
        <fullName evidence="1">Uncharacterized protein</fullName>
    </submittedName>
</protein>